<dbReference type="GO" id="GO:0042973">
    <property type="term" value="F:glucan endo-1,3-beta-D-glucosidase activity"/>
    <property type="evidence" value="ECO:0007669"/>
    <property type="project" value="TreeGrafter"/>
</dbReference>
<dbReference type="GO" id="GO:0005576">
    <property type="term" value="C:extracellular region"/>
    <property type="evidence" value="ECO:0007669"/>
    <property type="project" value="TreeGrafter"/>
</dbReference>
<evidence type="ECO:0000256" key="4">
    <source>
        <dbReference type="SAM" id="MobiDB-lite"/>
    </source>
</evidence>
<dbReference type="SUPFAM" id="SSF51445">
    <property type="entry name" value="(Trans)glycosidases"/>
    <property type="match status" value="1"/>
</dbReference>
<gene>
    <name evidence="6" type="ORF">FOB64_005541</name>
</gene>
<dbReference type="GO" id="GO:0071555">
    <property type="term" value="P:cell wall organization"/>
    <property type="evidence" value="ECO:0007669"/>
    <property type="project" value="TreeGrafter"/>
</dbReference>
<dbReference type="PANTHER" id="PTHR16631">
    <property type="entry name" value="GLUCAN 1,3-BETA-GLUCOSIDASE"/>
    <property type="match status" value="1"/>
</dbReference>
<evidence type="ECO:0000256" key="5">
    <source>
        <dbReference type="SAM" id="SignalP"/>
    </source>
</evidence>
<dbReference type="PANTHER" id="PTHR16631:SF14">
    <property type="entry name" value="FAMILY 17 GLUCOSIDASE SCW10-RELATED"/>
    <property type="match status" value="1"/>
</dbReference>
<feature type="signal peptide" evidence="5">
    <location>
        <begin position="1"/>
        <end position="17"/>
    </location>
</feature>
<dbReference type="GO" id="GO:0009277">
    <property type="term" value="C:fungal-type cell wall"/>
    <property type="evidence" value="ECO:0007669"/>
    <property type="project" value="TreeGrafter"/>
</dbReference>
<evidence type="ECO:0000256" key="1">
    <source>
        <dbReference type="ARBA" id="ARBA00004196"/>
    </source>
</evidence>
<reference evidence="6 7" key="1">
    <citation type="submission" date="2020-03" db="EMBL/GenBank/DDBJ databases">
        <title>FDA dAtabase for Regulatory Grade micrObial Sequences (FDA-ARGOS): Supporting development and validation of Infectious Disease Dx tests.</title>
        <authorList>
            <person name="Campos J."/>
            <person name="Goldberg B."/>
            <person name="Tallon L."/>
            <person name="Sadzewicz L."/>
            <person name="Vavikolanu K."/>
            <person name="Mehta A."/>
            <person name="Aluvathingal J."/>
            <person name="Nadendla S."/>
            <person name="Nandy P."/>
            <person name="Geyer C."/>
            <person name="Yan Y."/>
            <person name="Sichtig H."/>
        </authorList>
    </citation>
    <scope>NUCLEOTIDE SEQUENCE [LARGE SCALE GENOMIC DNA]</scope>
    <source>
        <strain evidence="6 7">FDAARGOS_656</strain>
    </source>
</reference>
<organism evidence="6 7">
    <name type="scientific">Candida albicans</name>
    <name type="common">Yeast</name>
    <dbReference type="NCBI Taxonomy" id="5476"/>
    <lineage>
        <taxon>Eukaryota</taxon>
        <taxon>Fungi</taxon>
        <taxon>Dikarya</taxon>
        <taxon>Ascomycota</taxon>
        <taxon>Saccharomycotina</taxon>
        <taxon>Pichiomycetes</taxon>
        <taxon>Debaryomycetaceae</taxon>
        <taxon>Candida/Lodderomyces clade</taxon>
        <taxon>Candida</taxon>
    </lineage>
</organism>
<feature type="chain" id="PRO_5034970467" evidence="5">
    <location>
        <begin position="18"/>
        <end position="198"/>
    </location>
</feature>
<keyword evidence="5" id="KW-0732">Signal</keyword>
<keyword evidence="3" id="KW-0378">Hydrolase</keyword>
<accession>A0A8H6BW47</accession>
<dbReference type="GO" id="GO:0009986">
    <property type="term" value="C:cell surface"/>
    <property type="evidence" value="ECO:0007669"/>
    <property type="project" value="TreeGrafter"/>
</dbReference>
<evidence type="ECO:0000313" key="7">
    <source>
        <dbReference type="Proteomes" id="UP000536275"/>
    </source>
</evidence>
<dbReference type="Proteomes" id="UP000536275">
    <property type="component" value="Unassembled WGS sequence"/>
</dbReference>
<evidence type="ECO:0000256" key="2">
    <source>
        <dbReference type="ARBA" id="ARBA00008773"/>
    </source>
</evidence>
<comment type="caution">
    <text evidence="6">The sequence shown here is derived from an EMBL/GenBank/DDBJ whole genome shotgun (WGS) entry which is preliminary data.</text>
</comment>
<name>A0A8H6BW47_CANAX</name>
<dbReference type="AlphaFoldDB" id="A0A8H6BW47"/>
<comment type="subcellular location">
    <subcellularLocation>
        <location evidence="1">Cell envelope</location>
    </subcellularLocation>
</comment>
<comment type="similarity">
    <text evidence="2">Belongs to the glycosyl hydrolase 17 family.</text>
</comment>
<feature type="region of interest" description="Disordered" evidence="4">
    <location>
        <begin position="63"/>
        <end position="89"/>
    </location>
</feature>
<dbReference type="EMBL" id="JABWAD010000060">
    <property type="protein sequence ID" value="KAF6063950.1"/>
    <property type="molecule type" value="Genomic_DNA"/>
</dbReference>
<sequence>MLFKSFVTFTVLANALAAPLAHQHHQHKEEKRAVHVVTTTNVVVVTIGNDVASASTYPSSTDGSAASSSAAASSSSQAGSEPSGGVGSGGAKGITYSPYSDNGGCKSESQIASEIAQLSGFDVIRLYGVDCIKLKLWDDIYTVSIGNELVNAGSATPSQIKAYVEEGRKALKAAGYTGPVVSVDTFIAVINNPDYVIL</sequence>
<feature type="compositionally biased region" description="Low complexity" evidence="4">
    <location>
        <begin position="63"/>
        <end position="81"/>
    </location>
</feature>
<proteinExistence type="inferred from homology"/>
<dbReference type="InterPro" id="IPR050732">
    <property type="entry name" value="Beta-glucan_modifiers"/>
</dbReference>
<evidence type="ECO:0000256" key="3">
    <source>
        <dbReference type="ARBA" id="ARBA00022801"/>
    </source>
</evidence>
<protein>
    <submittedName>
        <fullName evidence="6">Uncharacterized protein</fullName>
    </submittedName>
</protein>
<dbReference type="InterPro" id="IPR017853">
    <property type="entry name" value="GH"/>
</dbReference>
<evidence type="ECO:0000313" key="6">
    <source>
        <dbReference type="EMBL" id="KAF6063950.1"/>
    </source>
</evidence>